<comment type="subcellular location">
    <subcellularLocation>
        <location evidence="1">Mitochondrion inner membrane</location>
    </subcellularLocation>
</comment>
<evidence type="ECO:0000313" key="10">
    <source>
        <dbReference type="EMBL" id="KAJ2851512.1"/>
    </source>
</evidence>
<evidence type="ECO:0000256" key="1">
    <source>
        <dbReference type="ARBA" id="ARBA00004273"/>
    </source>
</evidence>
<keyword evidence="7" id="KW-0496">Mitochondrion</keyword>
<evidence type="ECO:0000256" key="2">
    <source>
        <dbReference type="ARBA" id="ARBA00009575"/>
    </source>
</evidence>
<dbReference type="AlphaFoldDB" id="A0A9W8ICF4"/>
<gene>
    <name evidence="10" type="ORF">IWW36_000996</name>
</gene>
<dbReference type="EMBL" id="JANBUW010000011">
    <property type="protein sequence ID" value="KAJ2851512.1"/>
    <property type="molecule type" value="Genomic_DNA"/>
</dbReference>
<organism evidence="10 11">
    <name type="scientific">Coemansia brasiliensis</name>
    <dbReference type="NCBI Taxonomy" id="2650707"/>
    <lineage>
        <taxon>Eukaryota</taxon>
        <taxon>Fungi</taxon>
        <taxon>Fungi incertae sedis</taxon>
        <taxon>Zoopagomycota</taxon>
        <taxon>Kickxellomycotina</taxon>
        <taxon>Kickxellomycetes</taxon>
        <taxon>Kickxellales</taxon>
        <taxon>Kickxellaceae</taxon>
        <taxon>Coemansia</taxon>
    </lineage>
</organism>
<feature type="region of interest" description="Disordered" evidence="9">
    <location>
        <begin position="110"/>
        <end position="129"/>
    </location>
</feature>
<feature type="compositionally biased region" description="Basic and acidic residues" evidence="9">
    <location>
        <begin position="1"/>
        <end position="16"/>
    </location>
</feature>
<proteinExistence type="inferred from homology"/>
<keyword evidence="6" id="KW-1133">Transmembrane helix</keyword>
<evidence type="ECO:0000256" key="8">
    <source>
        <dbReference type="ARBA" id="ARBA00023136"/>
    </source>
</evidence>
<evidence type="ECO:0000256" key="5">
    <source>
        <dbReference type="ARBA" id="ARBA00022792"/>
    </source>
</evidence>
<keyword evidence="8" id="KW-0472">Membrane</keyword>
<dbReference type="GO" id="GO:0033617">
    <property type="term" value="P:mitochondrial respiratory chain complex IV assembly"/>
    <property type="evidence" value="ECO:0007669"/>
    <property type="project" value="InterPro"/>
</dbReference>
<protein>
    <recommendedName>
        <fullName evidence="3">Cytochrome c oxidase assembly protein COX20, mitochondrial</fullName>
    </recommendedName>
</protein>
<dbReference type="GO" id="GO:0005743">
    <property type="term" value="C:mitochondrial inner membrane"/>
    <property type="evidence" value="ECO:0007669"/>
    <property type="project" value="UniProtKB-SubCell"/>
</dbReference>
<dbReference type="PANTHER" id="PTHR31586">
    <property type="entry name" value="CYTOCHROME C OXIDASE PROTEIN 20"/>
    <property type="match status" value="1"/>
</dbReference>
<comment type="caution">
    <text evidence="10">The sequence shown here is derived from an EMBL/GenBank/DDBJ whole genome shotgun (WGS) entry which is preliminary data.</text>
</comment>
<dbReference type="Proteomes" id="UP001139887">
    <property type="component" value="Unassembled WGS sequence"/>
</dbReference>
<reference evidence="10" key="1">
    <citation type="submission" date="2022-07" db="EMBL/GenBank/DDBJ databases">
        <title>Phylogenomic reconstructions and comparative analyses of Kickxellomycotina fungi.</title>
        <authorList>
            <person name="Reynolds N.K."/>
            <person name="Stajich J.E."/>
            <person name="Barry K."/>
            <person name="Grigoriev I.V."/>
            <person name="Crous P."/>
            <person name="Smith M.E."/>
        </authorList>
    </citation>
    <scope>NUCLEOTIDE SEQUENCE</scope>
    <source>
        <strain evidence="10">NRRL 1566</strain>
    </source>
</reference>
<name>A0A9W8ICF4_9FUNG</name>
<dbReference type="InterPro" id="IPR022533">
    <property type="entry name" value="Cox20"/>
</dbReference>
<evidence type="ECO:0000256" key="6">
    <source>
        <dbReference type="ARBA" id="ARBA00022989"/>
    </source>
</evidence>
<evidence type="ECO:0000256" key="3">
    <source>
        <dbReference type="ARBA" id="ARBA00017689"/>
    </source>
</evidence>
<evidence type="ECO:0000256" key="4">
    <source>
        <dbReference type="ARBA" id="ARBA00022692"/>
    </source>
</evidence>
<accession>A0A9W8ICF4</accession>
<dbReference type="Pfam" id="PF12597">
    <property type="entry name" value="Cox20"/>
    <property type="match status" value="1"/>
</dbReference>
<comment type="similarity">
    <text evidence="2">Belongs to the COX20 family.</text>
</comment>
<evidence type="ECO:0000256" key="7">
    <source>
        <dbReference type="ARBA" id="ARBA00023128"/>
    </source>
</evidence>
<sequence length="129" mass="13966">MSDDDARADAPRDSKKPPASLTDIVSAHRFQDMTSLLEWEPCAREGLLYGVASGTCAAFLGLFKRGSLISAGNWGVVTFAVIGVAGKQLCDYQRAYRRARTRTMLGMDKPAKVANFTPDKPASNKPKDA</sequence>
<keyword evidence="5" id="KW-0999">Mitochondrion inner membrane</keyword>
<evidence type="ECO:0000313" key="11">
    <source>
        <dbReference type="Proteomes" id="UP001139887"/>
    </source>
</evidence>
<keyword evidence="4" id="KW-0812">Transmembrane</keyword>
<keyword evidence="11" id="KW-1185">Reference proteome</keyword>
<dbReference type="OrthoDB" id="14603at2759"/>
<dbReference type="PANTHER" id="PTHR31586:SF1">
    <property type="entry name" value="CYTOCHROME C OXIDASE ASSEMBLY PROTEIN COX20, MITOCHONDRIAL"/>
    <property type="match status" value="1"/>
</dbReference>
<feature type="region of interest" description="Disordered" evidence="9">
    <location>
        <begin position="1"/>
        <end position="20"/>
    </location>
</feature>
<evidence type="ECO:0000256" key="9">
    <source>
        <dbReference type="SAM" id="MobiDB-lite"/>
    </source>
</evidence>